<evidence type="ECO:0000259" key="2">
    <source>
        <dbReference type="Pfam" id="PF00534"/>
    </source>
</evidence>
<protein>
    <submittedName>
        <fullName evidence="4">Glycosyltransferase</fullName>
    </submittedName>
</protein>
<accession>A0A7X2LA23</accession>
<dbReference type="SUPFAM" id="SSF53756">
    <property type="entry name" value="UDP-Glycosyltransferase/glycogen phosphorylase"/>
    <property type="match status" value="1"/>
</dbReference>
<dbReference type="AlphaFoldDB" id="A0A7X2LA23"/>
<dbReference type="EMBL" id="WJYN01000002">
    <property type="protein sequence ID" value="MRS98704.1"/>
    <property type="molecule type" value="Genomic_DNA"/>
</dbReference>
<feature type="domain" description="Glycosyl transferase family 1" evidence="2">
    <location>
        <begin position="194"/>
        <end position="347"/>
    </location>
</feature>
<sequence>MKIIINALSARLGGGQTYLKNLLAHLPASESLDILVFAPASLRLPDDRRIRRGTTKWPTENPLLRAVWEKAVLPRIVRKEGAEILFCPGGIVASRVPHGCKIVTMFRNMLPFDKDALSRMPFGLQKVRNIILKRVMLRSMASADLTIFISDYARSIIENLITVPRAITIPHGINEAFRTYRKILRRPEWLPAGEYLLYVSRFDVYKHQMEVALAYASLPENLRARYKLLLVGELDDVLASGVQKLIQDKQLEGQVLVAGPQAYEDLPLAYHFASANLFASSCENCPNILLEALGAGRPMLSSSIAPMPEFAGDAVEYFSPTDPDSIRKAMERVLSDEAYQERLAAASARRSEIFSWKSTSQRTWNSVLELV</sequence>
<dbReference type="Proteomes" id="UP000441032">
    <property type="component" value="Unassembled WGS sequence"/>
</dbReference>
<proteinExistence type="predicted"/>
<dbReference type="Gene3D" id="3.40.50.2000">
    <property type="entry name" value="Glycogen Phosphorylase B"/>
    <property type="match status" value="2"/>
</dbReference>
<gene>
    <name evidence="4" type="ORF">GJQ57_08520</name>
</gene>
<evidence type="ECO:0000313" key="5">
    <source>
        <dbReference type="Proteomes" id="UP000441032"/>
    </source>
</evidence>
<dbReference type="InterPro" id="IPR028098">
    <property type="entry name" value="Glyco_trans_4-like_N"/>
</dbReference>
<dbReference type="InterPro" id="IPR001296">
    <property type="entry name" value="Glyco_trans_1"/>
</dbReference>
<dbReference type="Pfam" id="PF00534">
    <property type="entry name" value="Glycos_transf_1"/>
    <property type="match status" value="1"/>
</dbReference>
<feature type="domain" description="Glycosyltransferase subfamily 4-like N-terminal" evidence="3">
    <location>
        <begin position="13"/>
        <end position="175"/>
    </location>
</feature>
<dbReference type="PANTHER" id="PTHR46401:SF2">
    <property type="entry name" value="GLYCOSYLTRANSFERASE WBBK-RELATED"/>
    <property type="match status" value="1"/>
</dbReference>
<organism evidence="4 5">
    <name type="scientific">Ralstonia pickettii</name>
    <name type="common">Burkholderia pickettii</name>
    <dbReference type="NCBI Taxonomy" id="329"/>
    <lineage>
        <taxon>Bacteria</taxon>
        <taxon>Pseudomonadati</taxon>
        <taxon>Pseudomonadota</taxon>
        <taxon>Betaproteobacteria</taxon>
        <taxon>Burkholderiales</taxon>
        <taxon>Burkholderiaceae</taxon>
        <taxon>Ralstonia</taxon>
    </lineage>
</organism>
<evidence type="ECO:0000256" key="1">
    <source>
        <dbReference type="ARBA" id="ARBA00022679"/>
    </source>
</evidence>
<comment type="caution">
    <text evidence="4">The sequence shown here is derived from an EMBL/GenBank/DDBJ whole genome shotgun (WGS) entry which is preliminary data.</text>
</comment>
<dbReference type="GO" id="GO:0009103">
    <property type="term" value="P:lipopolysaccharide biosynthetic process"/>
    <property type="evidence" value="ECO:0007669"/>
    <property type="project" value="TreeGrafter"/>
</dbReference>
<evidence type="ECO:0000313" key="4">
    <source>
        <dbReference type="EMBL" id="MRS98704.1"/>
    </source>
</evidence>
<dbReference type="Pfam" id="PF13439">
    <property type="entry name" value="Glyco_transf_4"/>
    <property type="match status" value="1"/>
</dbReference>
<dbReference type="RefSeq" id="WP_154206474.1">
    <property type="nucleotide sequence ID" value="NZ_WJYN01000002.1"/>
</dbReference>
<name>A0A7X2LA23_RALPI</name>
<dbReference type="GO" id="GO:0016757">
    <property type="term" value="F:glycosyltransferase activity"/>
    <property type="evidence" value="ECO:0007669"/>
    <property type="project" value="InterPro"/>
</dbReference>
<keyword evidence="1 4" id="KW-0808">Transferase</keyword>
<dbReference type="PANTHER" id="PTHR46401">
    <property type="entry name" value="GLYCOSYLTRANSFERASE WBBK-RELATED"/>
    <property type="match status" value="1"/>
</dbReference>
<evidence type="ECO:0000259" key="3">
    <source>
        <dbReference type="Pfam" id="PF13439"/>
    </source>
</evidence>
<reference evidence="4 5" key="1">
    <citation type="submission" date="2019-11" db="EMBL/GenBank/DDBJ databases">
        <title>Phenotypic characterization of an OXA-22 and OXA-60 co-producing Ralstonia pickettii clinical strain.</title>
        <authorList>
            <person name="He F."/>
        </authorList>
    </citation>
    <scope>NUCLEOTIDE SEQUENCE [LARGE SCALE GENOMIC DNA]</scope>
    <source>
        <strain evidence="4 5">PSLESD1</strain>
    </source>
</reference>
<dbReference type="CDD" id="cd03809">
    <property type="entry name" value="GT4_MtfB-like"/>
    <property type="match status" value="1"/>
</dbReference>